<protein>
    <submittedName>
        <fullName evidence="1">Uncharacterized protein</fullName>
    </submittedName>
</protein>
<dbReference type="EMBL" id="QWEI01000019">
    <property type="protein sequence ID" value="RHW31111.1"/>
    <property type="molecule type" value="Genomic_DNA"/>
</dbReference>
<organism evidence="1 2">
    <name type="scientific">Ureibacillus yapensis</name>
    <dbReference type="NCBI Taxonomy" id="2304605"/>
    <lineage>
        <taxon>Bacteria</taxon>
        <taxon>Bacillati</taxon>
        <taxon>Bacillota</taxon>
        <taxon>Bacilli</taxon>
        <taxon>Bacillales</taxon>
        <taxon>Caryophanaceae</taxon>
        <taxon>Ureibacillus</taxon>
    </lineage>
</organism>
<evidence type="ECO:0000313" key="2">
    <source>
        <dbReference type="Proteomes" id="UP000265692"/>
    </source>
</evidence>
<sequence length="62" mass="7089">MANSTPQKPKANHPWKNCTPFKVTSWAKEQSYIPNVTNVSVARNETLQRKETSKIDKKRGAF</sequence>
<name>A0A396S641_9BACL</name>
<comment type="caution">
    <text evidence="1">The sequence shown here is derived from an EMBL/GenBank/DDBJ whole genome shotgun (WGS) entry which is preliminary data.</text>
</comment>
<proteinExistence type="predicted"/>
<reference evidence="1 2" key="1">
    <citation type="submission" date="2018-08" db="EMBL/GenBank/DDBJ databases">
        <title>Lysinibacillus sp. YLB-03 draft genome sequence.</title>
        <authorList>
            <person name="Yu L."/>
        </authorList>
    </citation>
    <scope>NUCLEOTIDE SEQUENCE [LARGE SCALE GENOMIC DNA]</scope>
    <source>
        <strain evidence="1 2">YLB-03</strain>
    </source>
</reference>
<keyword evidence="2" id="KW-1185">Reference proteome</keyword>
<dbReference type="Proteomes" id="UP000265692">
    <property type="component" value="Unassembled WGS sequence"/>
</dbReference>
<accession>A0A396S641</accession>
<evidence type="ECO:0000313" key="1">
    <source>
        <dbReference type="EMBL" id="RHW31111.1"/>
    </source>
</evidence>
<dbReference type="AlphaFoldDB" id="A0A396S641"/>
<gene>
    <name evidence="1" type="ORF">D1B33_18055</name>
</gene>
<dbReference type="RefSeq" id="WP_118877804.1">
    <property type="nucleotide sequence ID" value="NZ_QWEI01000019.1"/>
</dbReference>